<dbReference type="SUPFAM" id="SSF82784">
    <property type="entry name" value="OsmC-like"/>
    <property type="match status" value="1"/>
</dbReference>
<accession>A0A5C8KCS4</accession>
<protein>
    <submittedName>
        <fullName evidence="2">OsmC family peroxiredoxin</fullName>
    </submittedName>
</protein>
<dbReference type="InterPro" id="IPR052707">
    <property type="entry name" value="OsmC_Ohr_Peroxiredoxin"/>
</dbReference>
<dbReference type="InterPro" id="IPR015946">
    <property type="entry name" value="KH_dom-like_a/b"/>
</dbReference>
<evidence type="ECO:0000313" key="3">
    <source>
        <dbReference type="Proteomes" id="UP000321926"/>
    </source>
</evidence>
<dbReference type="RefSeq" id="WP_147920334.1">
    <property type="nucleotide sequence ID" value="NZ_VRTY01000008.1"/>
</dbReference>
<gene>
    <name evidence="2" type="ORF">FVR03_03245</name>
</gene>
<reference evidence="2 3" key="1">
    <citation type="submission" date="2019-08" db="EMBL/GenBank/DDBJ databases">
        <authorList>
            <person name="Shi S."/>
        </authorList>
    </citation>
    <scope>NUCLEOTIDE SEQUENCE [LARGE SCALE GENOMIC DNA]</scope>
    <source>
        <strain evidence="2 3">GY10130</strain>
    </source>
</reference>
<dbReference type="PANTHER" id="PTHR42830:SF1">
    <property type="entry name" value="OSMOTICALLY INDUCIBLE FAMILY PROTEIN"/>
    <property type="match status" value="1"/>
</dbReference>
<dbReference type="NCBIfam" id="TIGR03562">
    <property type="entry name" value="osmo_induc_OsmC"/>
    <property type="match status" value="1"/>
</dbReference>
<organism evidence="2 3">
    <name type="scientific">Pontibacter qinzhouensis</name>
    <dbReference type="NCBI Taxonomy" id="2603253"/>
    <lineage>
        <taxon>Bacteria</taxon>
        <taxon>Pseudomonadati</taxon>
        <taxon>Bacteroidota</taxon>
        <taxon>Cytophagia</taxon>
        <taxon>Cytophagales</taxon>
        <taxon>Hymenobacteraceae</taxon>
        <taxon>Pontibacter</taxon>
    </lineage>
</organism>
<keyword evidence="3" id="KW-1185">Reference proteome</keyword>
<dbReference type="AlphaFoldDB" id="A0A5C8KCS4"/>
<dbReference type="InterPro" id="IPR036102">
    <property type="entry name" value="OsmC/Ohrsf"/>
</dbReference>
<comment type="caution">
    <text evidence="2">The sequence shown here is derived from an EMBL/GenBank/DDBJ whole genome shotgun (WGS) entry which is preliminary data.</text>
</comment>
<dbReference type="Pfam" id="PF02566">
    <property type="entry name" value="OsmC"/>
    <property type="match status" value="1"/>
</dbReference>
<dbReference type="GO" id="GO:0004601">
    <property type="term" value="F:peroxidase activity"/>
    <property type="evidence" value="ECO:0007669"/>
    <property type="project" value="InterPro"/>
</dbReference>
<name>A0A5C8KCS4_9BACT</name>
<dbReference type="Gene3D" id="3.30.300.20">
    <property type="match status" value="1"/>
</dbReference>
<sequence>MKAHRASAKWSKGLKDGSGQVKTGNGTVEANYTFNTRFGDSTSGTTPEELIGAAHAGCFSMFLSALAGNKGLSPEYVQTDAKVYLGEKDGGPHIMKIELTTEASIPGISEEDFQQLAQEAKAGCPISKVLSAVPEMTLKASLKA</sequence>
<dbReference type="InterPro" id="IPR019904">
    <property type="entry name" value="Peroxiredoxin_OsmC"/>
</dbReference>
<dbReference type="Proteomes" id="UP000321926">
    <property type="component" value="Unassembled WGS sequence"/>
</dbReference>
<feature type="region of interest" description="Disordered" evidence="1">
    <location>
        <begin position="1"/>
        <end position="26"/>
    </location>
</feature>
<dbReference type="GO" id="GO:0006979">
    <property type="term" value="P:response to oxidative stress"/>
    <property type="evidence" value="ECO:0007669"/>
    <property type="project" value="InterPro"/>
</dbReference>
<proteinExistence type="predicted"/>
<dbReference type="EMBL" id="VRTY01000008">
    <property type="protein sequence ID" value="TXK51559.1"/>
    <property type="molecule type" value="Genomic_DNA"/>
</dbReference>
<evidence type="ECO:0000313" key="2">
    <source>
        <dbReference type="EMBL" id="TXK51559.1"/>
    </source>
</evidence>
<dbReference type="PANTHER" id="PTHR42830">
    <property type="entry name" value="OSMOTICALLY INDUCIBLE FAMILY PROTEIN"/>
    <property type="match status" value="1"/>
</dbReference>
<dbReference type="OrthoDB" id="9807532at2"/>
<evidence type="ECO:0000256" key="1">
    <source>
        <dbReference type="SAM" id="MobiDB-lite"/>
    </source>
</evidence>
<dbReference type="InterPro" id="IPR003718">
    <property type="entry name" value="OsmC/Ohr_fam"/>
</dbReference>